<feature type="compositionally biased region" description="Low complexity" evidence="1">
    <location>
        <begin position="281"/>
        <end position="294"/>
    </location>
</feature>
<proteinExistence type="predicted"/>
<dbReference type="Proteomes" id="UP000652761">
    <property type="component" value="Unassembled WGS sequence"/>
</dbReference>
<dbReference type="OrthoDB" id="786614at2759"/>
<feature type="compositionally biased region" description="Low complexity" evidence="1">
    <location>
        <begin position="301"/>
        <end position="314"/>
    </location>
</feature>
<dbReference type="EMBL" id="NMUH01002482">
    <property type="protein sequence ID" value="MQM00258.1"/>
    <property type="molecule type" value="Genomic_DNA"/>
</dbReference>
<comment type="caution">
    <text evidence="2">The sequence shown here is derived from an EMBL/GenBank/DDBJ whole genome shotgun (WGS) entry which is preliminary data.</text>
</comment>
<accession>A0A843W0H5</accession>
<evidence type="ECO:0000313" key="3">
    <source>
        <dbReference type="Proteomes" id="UP000652761"/>
    </source>
</evidence>
<reference evidence="2" key="1">
    <citation type="submission" date="2017-07" db="EMBL/GenBank/DDBJ databases">
        <title>Taro Niue Genome Assembly and Annotation.</title>
        <authorList>
            <person name="Atibalentja N."/>
            <person name="Keating K."/>
            <person name="Fields C.J."/>
        </authorList>
    </citation>
    <scope>NUCLEOTIDE SEQUENCE</scope>
    <source>
        <strain evidence="2">Niue_2</strain>
        <tissue evidence="2">Leaf</tissue>
    </source>
</reference>
<feature type="compositionally biased region" description="Low complexity" evidence="1">
    <location>
        <begin position="222"/>
        <end position="240"/>
    </location>
</feature>
<evidence type="ECO:0000313" key="2">
    <source>
        <dbReference type="EMBL" id="MQM00258.1"/>
    </source>
</evidence>
<dbReference type="AlphaFoldDB" id="A0A843W0H5"/>
<name>A0A843W0H5_COLES</name>
<protein>
    <submittedName>
        <fullName evidence="2">Uncharacterized protein</fullName>
    </submittedName>
</protein>
<feature type="region of interest" description="Disordered" evidence="1">
    <location>
        <begin position="116"/>
        <end position="314"/>
    </location>
</feature>
<feature type="non-terminal residue" evidence="2">
    <location>
        <position position="1"/>
    </location>
</feature>
<keyword evidence="3" id="KW-1185">Reference proteome</keyword>
<organism evidence="2 3">
    <name type="scientific">Colocasia esculenta</name>
    <name type="common">Wild taro</name>
    <name type="synonym">Arum esculentum</name>
    <dbReference type="NCBI Taxonomy" id="4460"/>
    <lineage>
        <taxon>Eukaryota</taxon>
        <taxon>Viridiplantae</taxon>
        <taxon>Streptophyta</taxon>
        <taxon>Embryophyta</taxon>
        <taxon>Tracheophyta</taxon>
        <taxon>Spermatophyta</taxon>
        <taxon>Magnoliopsida</taxon>
        <taxon>Liliopsida</taxon>
        <taxon>Araceae</taxon>
        <taxon>Aroideae</taxon>
        <taxon>Colocasieae</taxon>
        <taxon>Colocasia</taxon>
    </lineage>
</organism>
<evidence type="ECO:0000256" key="1">
    <source>
        <dbReference type="SAM" id="MobiDB-lite"/>
    </source>
</evidence>
<feature type="compositionally biased region" description="Low complexity" evidence="1">
    <location>
        <begin position="253"/>
        <end position="271"/>
    </location>
</feature>
<sequence length="350" mass="37887">MERFKRMSPPSFKGESDPLLAESWMREIEKIFWAIRCAEDDKVTLATYMLQERADVWWSSHLRTRFEDGAVESTEAKEIEEVKVELQKMRSELGSMKQLMTSLSDFVRVQLSSLAPPAPTQQVSEEPAVGPSRPVVVESGPSGSIAEEDIRPPGPSEEESRPLRPTVQELGPPRPSMEESGATEPSAGESGPSGQVKSKVEQVRIQEPVEVAAVPPEPPIPSSLQTLAPSSPPSSSTAPLESKTLKQPLPKHISSPTPFPTTSSSPISSTAIPPPPTFEKPPASSSASPSSTEPSIPPPTTSSSSFYPPTPPSFITIIPEGARIQCHIIQDIKDEFEEAILRSILSISSH</sequence>
<gene>
    <name evidence="2" type="ORF">Taro_032991</name>
</gene>